<evidence type="ECO:0000259" key="1">
    <source>
        <dbReference type="Pfam" id="PF14332"/>
    </source>
</evidence>
<dbReference type="Pfam" id="PF14332">
    <property type="entry name" value="DUF4388"/>
    <property type="match status" value="1"/>
</dbReference>
<keyword evidence="3" id="KW-1185">Reference proteome</keyword>
<organism evidence="2 3">
    <name type="scientific">Thermosulfuriphilus ammonigenes</name>
    <dbReference type="NCBI Taxonomy" id="1936021"/>
    <lineage>
        <taxon>Bacteria</taxon>
        <taxon>Pseudomonadati</taxon>
        <taxon>Thermodesulfobacteriota</taxon>
        <taxon>Thermodesulfobacteria</taxon>
        <taxon>Thermodesulfobacteriales</taxon>
        <taxon>Thermodesulfobacteriaceae</taxon>
        <taxon>Thermosulfuriphilus</taxon>
    </lineage>
</organism>
<dbReference type="EMBL" id="CP048877">
    <property type="protein sequence ID" value="QIJ71070.1"/>
    <property type="molecule type" value="Genomic_DNA"/>
</dbReference>
<reference evidence="2 3" key="1">
    <citation type="submission" date="2020-02" db="EMBL/GenBank/DDBJ databases">
        <title>Genome analysis of Thermosulfuriphilus ammonigenes ST65T, an anaerobic thermophilic chemolithoautotrophic bacterium isolated from a deep-sea hydrothermal vent.</title>
        <authorList>
            <person name="Slobodkina G."/>
            <person name="Allioux M."/>
            <person name="Merkel A."/>
            <person name="Alain K."/>
            <person name="Jebbar M."/>
            <person name="Slobodkin A."/>
        </authorList>
    </citation>
    <scope>NUCLEOTIDE SEQUENCE [LARGE SCALE GENOMIC DNA]</scope>
    <source>
        <strain evidence="2 3">ST65</strain>
    </source>
</reference>
<dbReference type="InterPro" id="IPR025497">
    <property type="entry name" value="PatA-like_N"/>
</dbReference>
<evidence type="ECO:0000313" key="3">
    <source>
        <dbReference type="Proteomes" id="UP000502179"/>
    </source>
</evidence>
<evidence type="ECO:0000313" key="2">
    <source>
        <dbReference type="EMBL" id="QIJ71070.1"/>
    </source>
</evidence>
<dbReference type="Proteomes" id="UP000502179">
    <property type="component" value="Chromosome"/>
</dbReference>
<feature type="domain" description="PatA-like N-terminal" evidence="1">
    <location>
        <begin position="103"/>
        <end position="205"/>
    </location>
</feature>
<dbReference type="KEGG" id="tav:G4V39_01735"/>
<name>A0A6G7PTX3_9BACT</name>
<accession>A0A6G7PTX3</accession>
<dbReference type="RefSeq" id="WP_166031292.1">
    <property type="nucleotide sequence ID" value="NZ_CP048877.1"/>
</dbReference>
<proteinExistence type="predicted"/>
<protein>
    <submittedName>
        <fullName evidence="2">DUF4388 domain-containing protein</fullName>
    </submittedName>
</protein>
<sequence>MPQILLISPGNRLSSLEAWVKESFPGFEVRTVSELPEDISEASLIISETPLKASGLHPPWVMVNGHGIDPEEARVLGASLVLSPEGPWDKNQLERLLEAPSIRGDLSSFSLPDVLQLLAVKGGRHVVLVFSEEGHGRIFLEGEEVYFVEFQGRETLSGLEALKRILSLGSGQFEVRFPLIWPKEANISGPIQALIIEATRLEDETDDTDFFLDLDELTPASSTQESGELARLRDIFPEASLIVVLDESGTVRESFGEGDREALSGLTSYISLNLTEIGENLALGDLKGFAMGGAKTLWAAVKRGNRTIALKAFPRKGILRWSKKLLEV</sequence>
<dbReference type="AlphaFoldDB" id="A0A6G7PTX3"/>
<gene>
    <name evidence="2" type="ORF">G4V39_01735</name>
</gene>